<reference evidence="1" key="1">
    <citation type="submission" date="2020-09" db="EMBL/GenBank/DDBJ databases">
        <title>Genome-Enabled Discovery of Anthraquinone Biosynthesis in Senna tora.</title>
        <authorList>
            <person name="Kang S.-H."/>
            <person name="Pandey R.P."/>
            <person name="Lee C.-M."/>
            <person name="Sim J.-S."/>
            <person name="Jeong J.-T."/>
            <person name="Choi B.-S."/>
            <person name="Jung M."/>
            <person name="Ginzburg D."/>
            <person name="Zhao K."/>
            <person name="Won S.Y."/>
            <person name="Oh T.-J."/>
            <person name="Yu Y."/>
            <person name="Kim N.-H."/>
            <person name="Lee O.R."/>
            <person name="Lee T.-H."/>
            <person name="Bashyal P."/>
            <person name="Kim T.-S."/>
            <person name="Lee W.-H."/>
            <person name="Kawkins C."/>
            <person name="Kim C.-K."/>
            <person name="Kim J.S."/>
            <person name="Ahn B.O."/>
            <person name="Rhee S.Y."/>
            <person name="Sohng J.K."/>
        </authorList>
    </citation>
    <scope>NUCLEOTIDE SEQUENCE</scope>
    <source>
        <tissue evidence="1">Leaf</tissue>
    </source>
</reference>
<evidence type="ECO:0000313" key="2">
    <source>
        <dbReference type="Proteomes" id="UP000634136"/>
    </source>
</evidence>
<keyword evidence="2" id="KW-1185">Reference proteome</keyword>
<comment type="caution">
    <text evidence="1">The sequence shown here is derived from an EMBL/GenBank/DDBJ whole genome shotgun (WGS) entry which is preliminary data.</text>
</comment>
<name>A0A834SUU1_9FABA</name>
<dbReference type="AlphaFoldDB" id="A0A834SUU1"/>
<dbReference type="Proteomes" id="UP000634136">
    <property type="component" value="Unassembled WGS sequence"/>
</dbReference>
<evidence type="ECO:0000313" key="1">
    <source>
        <dbReference type="EMBL" id="KAF7810384.1"/>
    </source>
</evidence>
<accession>A0A834SUU1</accession>
<protein>
    <submittedName>
        <fullName evidence="1">Uncharacterized protein</fullName>
    </submittedName>
</protein>
<organism evidence="1 2">
    <name type="scientific">Senna tora</name>
    <dbReference type="NCBI Taxonomy" id="362788"/>
    <lineage>
        <taxon>Eukaryota</taxon>
        <taxon>Viridiplantae</taxon>
        <taxon>Streptophyta</taxon>
        <taxon>Embryophyta</taxon>
        <taxon>Tracheophyta</taxon>
        <taxon>Spermatophyta</taxon>
        <taxon>Magnoliopsida</taxon>
        <taxon>eudicotyledons</taxon>
        <taxon>Gunneridae</taxon>
        <taxon>Pentapetalae</taxon>
        <taxon>rosids</taxon>
        <taxon>fabids</taxon>
        <taxon>Fabales</taxon>
        <taxon>Fabaceae</taxon>
        <taxon>Caesalpinioideae</taxon>
        <taxon>Cassia clade</taxon>
        <taxon>Senna</taxon>
    </lineage>
</organism>
<dbReference type="EMBL" id="JAAIUW010000011">
    <property type="protein sequence ID" value="KAF7810384.1"/>
    <property type="molecule type" value="Genomic_DNA"/>
</dbReference>
<proteinExistence type="predicted"/>
<gene>
    <name evidence="1" type="ORF">G2W53_037127</name>
</gene>
<sequence>MVLWRVHMMTLHGWNLIALSTKTADSDDTETEAAHPLQ</sequence>